<keyword evidence="3" id="KW-1185">Reference proteome</keyword>
<reference evidence="3" key="1">
    <citation type="submission" date="2016-09" db="EMBL/GenBank/DDBJ databases">
        <authorList>
            <person name="Gulvik C.A."/>
        </authorList>
    </citation>
    <scope>NUCLEOTIDE SEQUENCE [LARGE SCALE GENOMIC DNA]</scope>
    <source>
        <strain evidence="3">DSM 23328</strain>
    </source>
</reference>
<dbReference type="AlphaFoldDB" id="A0A1E5G9Z5"/>
<accession>A0A1E5G9Z5</accession>
<feature type="signal peptide" evidence="1">
    <location>
        <begin position="1"/>
        <end position="25"/>
    </location>
</feature>
<dbReference type="OrthoDB" id="2183039at2"/>
<dbReference type="Proteomes" id="UP000094068">
    <property type="component" value="Unassembled WGS sequence"/>
</dbReference>
<dbReference type="PROSITE" id="PS51257">
    <property type="entry name" value="PROKAR_LIPOPROTEIN"/>
    <property type="match status" value="1"/>
</dbReference>
<proteinExistence type="predicted"/>
<evidence type="ECO:0000313" key="2">
    <source>
        <dbReference type="EMBL" id="OEG09536.1"/>
    </source>
</evidence>
<comment type="caution">
    <text evidence="2">The sequence shown here is derived from an EMBL/GenBank/DDBJ whole genome shotgun (WGS) entry which is preliminary data.</text>
</comment>
<gene>
    <name evidence="2" type="ORF">BCR21_14385</name>
</gene>
<organism evidence="2 3">
    <name type="scientific">Enterococcus ureasiticus</name>
    <dbReference type="NCBI Taxonomy" id="903984"/>
    <lineage>
        <taxon>Bacteria</taxon>
        <taxon>Bacillati</taxon>
        <taxon>Bacillota</taxon>
        <taxon>Bacilli</taxon>
        <taxon>Lactobacillales</taxon>
        <taxon>Enterococcaceae</taxon>
        <taxon>Enterococcus</taxon>
    </lineage>
</organism>
<evidence type="ECO:0000256" key="1">
    <source>
        <dbReference type="SAM" id="SignalP"/>
    </source>
</evidence>
<feature type="chain" id="PRO_5009177188" description="Lipoprotein" evidence="1">
    <location>
        <begin position="26"/>
        <end position="245"/>
    </location>
</feature>
<evidence type="ECO:0000313" key="3">
    <source>
        <dbReference type="Proteomes" id="UP000094068"/>
    </source>
</evidence>
<keyword evidence="1" id="KW-0732">Signal</keyword>
<name>A0A1E5G9Z5_9ENTE</name>
<dbReference type="EMBL" id="MIJZ01000016">
    <property type="protein sequence ID" value="OEG09536.1"/>
    <property type="molecule type" value="Genomic_DNA"/>
</dbReference>
<protein>
    <recommendedName>
        <fullName evidence="4">Lipoprotein</fullName>
    </recommendedName>
</protein>
<sequence length="245" mass="27903">MSKRKSMMGILTLMLLFVFSGCSKAGRYDDFTKEEQALSFQTKRKQTFGNSDYSKIATEKEAFQLVEEKYKLGIPAYYEETKELIANEIPSDTVKPGETLYAVFARNKELNFQTRYTFYKEEELQVVSEVSLNYEYSEENNLAYLRSQTVSIKIAPVNGGLPNDNLNRLVEKIGTNMNISNEKIMSGLAGYEKQVKESTSPITEEFLPIITSQKRANKNEAFNKLIAVGYDTNGTVRELYAEISE</sequence>
<dbReference type="STRING" id="903984.BCR21_14385"/>
<dbReference type="RefSeq" id="WP_069647214.1">
    <property type="nucleotide sequence ID" value="NZ_MIJZ01000016.1"/>
</dbReference>
<evidence type="ECO:0008006" key="4">
    <source>
        <dbReference type="Google" id="ProtNLM"/>
    </source>
</evidence>